<reference evidence="3" key="2">
    <citation type="submission" date="2023-06" db="EMBL/GenBank/DDBJ databases">
        <authorList>
            <consortium name="Lawrence Berkeley National Laboratory"/>
            <person name="Haridas S."/>
            <person name="Hensen N."/>
            <person name="Bonometti L."/>
            <person name="Westerberg I."/>
            <person name="Brannstrom I.O."/>
            <person name="Guillou S."/>
            <person name="Cros-Aarteil S."/>
            <person name="Calhoun S."/>
            <person name="Kuo A."/>
            <person name="Mondo S."/>
            <person name="Pangilinan J."/>
            <person name="Riley R."/>
            <person name="LaButti K."/>
            <person name="Andreopoulos B."/>
            <person name="Lipzen A."/>
            <person name="Chen C."/>
            <person name="Yanf M."/>
            <person name="Daum C."/>
            <person name="Ng V."/>
            <person name="Clum A."/>
            <person name="Steindorff A."/>
            <person name="Ohm R."/>
            <person name="Martin F."/>
            <person name="Silar P."/>
            <person name="Natvig D."/>
            <person name="Lalanne C."/>
            <person name="Gautier V."/>
            <person name="Ament-velasquez S.L."/>
            <person name="Kruys A."/>
            <person name="Hutchinson M.I."/>
            <person name="Powell A.J."/>
            <person name="Barry K."/>
            <person name="Miller A.N."/>
            <person name="Grigoriev I.V."/>
            <person name="Debuchy R."/>
            <person name="Gladieux P."/>
            <person name="Thoren M.H."/>
            <person name="Johannesson H."/>
        </authorList>
    </citation>
    <scope>NUCLEOTIDE SEQUENCE</scope>
    <source>
        <strain evidence="3">CBS 232.78</strain>
    </source>
</reference>
<feature type="repeat" description="ANK" evidence="1">
    <location>
        <begin position="144"/>
        <end position="176"/>
    </location>
</feature>
<dbReference type="SMART" id="SM00248">
    <property type="entry name" value="ANK"/>
    <property type="match status" value="4"/>
</dbReference>
<organism evidence="3 4">
    <name type="scientific">Podospora didyma</name>
    <dbReference type="NCBI Taxonomy" id="330526"/>
    <lineage>
        <taxon>Eukaryota</taxon>
        <taxon>Fungi</taxon>
        <taxon>Dikarya</taxon>
        <taxon>Ascomycota</taxon>
        <taxon>Pezizomycotina</taxon>
        <taxon>Sordariomycetes</taxon>
        <taxon>Sordariomycetidae</taxon>
        <taxon>Sordariales</taxon>
        <taxon>Podosporaceae</taxon>
        <taxon>Podospora</taxon>
    </lineage>
</organism>
<dbReference type="PROSITE" id="PS50297">
    <property type="entry name" value="ANK_REP_REGION"/>
    <property type="match status" value="2"/>
</dbReference>
<dbReference type="PANTHER" id="PTHR33112:SF16">
    <property type="entry name" value="HETEROKARYON INCOMPATIBILITY DOMAIN-CONTAINING PROTEIN"/>
    <property type="match status" value="1"/>
</dbReference>
<keyword evidence="4" id="KW-1185">Reference proteome</keyword>
<dbReference type="InterPro" id="IPR036770">
    <property type="entry name" value="Ankyrin_rpt-contain_sf"/>
</dbReference>
<protein>
    <recommendedName>
        <fullName evidence="2">Heterokaryon incompatibility domain-containing protein</fullName>
    </recommendedName>
</protein>
<dbReference type="Pfam" id="PF06985">
    <property type="entry name" value="HET"/>
    <property type="match status" value="1"/>
</dbReference>
<evidence type="ECO:0000313" key="3">
    <source>
        <dbReference type="EMBL" id="KAK3374746.1"/>
    </source>
</evidence>
<dbReference type="EMBL" id="JAULSW010000007">
    <property type="protein sequence ID" value="KAK3374746.1"/>
    <property type="molecule type" value="Genomic_DNA"/>
</dbReference>
<dbReference type="Pfam" id="PF12796">
    <property type="entry name" value="Ank_2"/>
    <property type="match status" value="1"/>
</dbReference>
<proteinExistence type="predicted"/>
<evidence type="ECO:0000259" key="2">
    <source>
        <dbReference type="Pfam" id="PF06985"/>
    </source>
</evidence>
<keyword evidence="1" id="KW-0040">ANK repeat</keyword>
<feature type="repeat" description="ANK" evidence="1">
    <location>
        <begin position="111"/>
        <end position="143"/>
    </location>
</feature>
<dbReference type="Gene3D" id="1.25.40.20">
    <property type="entry name" value="Ankyrin repeat-containing domain"/>
    <property type="match status" value="1"/>
</dbReference>
<feature type="domain" description="Heterokaryon incompatibility" evidence="2">
    <location>
        <begin position="461"/>
        <end position="587"/>
    </location>
</feature>
<dbReference type="Proteomes" id="UP001285441">
    <property type="component" value="Unassembled WGS sequence"/>
</dbReference>
<dbReference type="PROSITE" id="PS50088">
    <property type="entry name" value="ANK_REPEAT"/>
    <property type="match status" value="2"/>
</dbReference>
<name>A0AAE0KEY1_9PEZI</name>
<dbReference type="SUPFAM" id="SSF48403">
    <property type="entry name" value="Ankyrin repeat"/>
    <property type="match status" value="1"/>
</dbReference>
<accession>A0AAE0KEY1</accession>
<reference evidence="3" key="1">
    <citation type="journal article" date="2023" name="Mol. Phylogenet. Evol.">
        <title>Genome-scale phylogeny and comparative genomics of the fungal order Sordariales.</title>
        <authorList>
            <person name="Hensen N."/>
            <person name="Bonometti L."/>
            <person name="Westerberg I."/>
            <person name="Brannstrom I.O."/>
            <person name="Guillou S."/>
            <person name="Cros-Aarteil S."/>
            <person name="Calhoun S."/>
            <person name="Haridas S."/>
            <person name="Kuo A."/>
            <person name="Mondo S."/>
            <person name="Pangilinan J."/>
            <person name="Riley R."/>
            <person name="LaButti K."/>
            <person name="Andreopoulos B."/>
            <person name="Lipzen A."/>
            <person name="Chen C."/>
            <person name="Yan M."/>
            <person name="Daum C."/>
            <person name="Ng V."/>
            <person name="Clum A."/>
            <person name="Steindorff A."/>
            <person name="Ohm R.A."/>
            <person name="Martin F."/>
            <person name="Silar P."/>
            <person name="Natvig D.O."/>
            <person name="Lalanne C."/>
            <person name="Gautier V."/>
            <person name="Ament-Velasquez S.L."/>
            <person name="Kruys A."/>
            <person name="Hutchinson M.I."/>
            <person name="Powell A.J."/>
            <person name="Barry K."/>
            <person name="Miller A.N."/>
            <person name="Grigoriev I.V."/>
            <person name="Debuchy R."/>
            <person name="Gladieux P."/>
            <person name="Hiltunen Thoren M."/>
            <person name="Johannesson H."/>
        </authorList>
    </citation>
    <scope>NUCLEOTIDE SEQUENCE</scope>
    <source>
        <strain evidence="3">CBS 232.78</strain>
    </source>
</reference>
<gene>
    <name evidence="3" type="ORF">B0H63DRAFT_418942</name>
</gene>
<evidence type="ECO:0000313" key="4">
    <source>
        <dbReference type="Proteomes" id="UP001285441"/>
    </source>
</evidence>
<comment type="caution">
    <text evidence="3">The sequence shown here is derived from an EMBL/GenBank/DDBJ whole genome shotgun (WGS) entry which is preliminary data.</text>
</comment>
<dbReference type="PANTHER" id="PTHR33112">
    <property type="entry name" value="DOMAIN PROTEIN, PUTATIVE-RELATED"/>
    <property type="match status" value="1"/>
</dbReference>
<sequence length="1005" mass="111262">MPISLRGTPTQFFMSMLKEDERTDPFNTKYSEGPNWGYILEPSEPDPVARLRRFLALPQASISLSGRHDSKFGKAPAIHVAVRVANHAALQCLLDNAASIEESRNAGGAVEHNTPLIIAAMIGNVAAADILLGRGANLEARNASGQTPLHAAVMEAKLDMVKHLLARGADVSATKQTESVLHLAVRSGRASMVQFFVDLGREAESSTGSAPWPSESKEGTPFDLACAIRAPHPFWTLVLDGMDKIGNKKPVWPAKAAEPVERGKLPLWADGTLALPLHQHPIAEFLVRHLLSQTFPESPNILDLPEYCENCLAVAASSPDDCQPREGRLLVWRKKGMTFNYGYLTRCQHCRGDLMDVSKWLPDVSSTPAKRASAEGRSYVNEEDFQCLMEANKTMDEMNTNSPAINNFVAYWMLRCLKSHSECASGKSPVLLPRFLIDVGVEPQSNSPFLHETSPGETGFYFTLSYRWGPNPLATCRENVAAYKRAIPVESIPPIIRDAMVVTKQLGCRYLWVDALCIVQDDYEQKEAEISSMEETYRNSTLTIAAAIDTAESPDMGLFHPRNPKEPRQNVYIGERRDNVLDTRGWILQEQVLSSRLLTYSPTGEVRWTCNGVEANCNHPSGHKEKSGNPNEKTLTSYLQREPRYRKMNKFLNGMGLPDKWENNMHDLWMILVTDFTHRGLSVENDRLAALAGISSGLERLLGDELLAGHWRSQLANSLAWCVDPDMEVGLPHRGAAIFNRGTTSRNSSTFSGLGNIPSIMATEPESARTARPNTFRAPSWSWASVLGPVSYSHRFFSTGRGAMWKYSPTATGDGTGSSPYVTVLDASIAVDHTTRTISGALTLQGSIFVAKTTLAGGAKAGKGKKILTLSVESFCAGGGCSDGGHALPQSHGIVSKKWFPDVTMTMEEIPEEIYCFHIVDELSLCLVPTGSGKKDEFRRVGLCDWKSGFRKEALELECDEIMSHRLRYIRNKDTRWEYLRERDEKEYVQKKRRAGAMLQTVVII</sequence>
<evidence type="ECO:0000256" key="1">
    <source>
        <dbReference type="PROSITE-ProRule" id="PRU00023"/>
    </source>
</evidence>
<dbReference type="InterPro" id="IPR010730">
    <property type="entry name" value="HET"/>
</dbReference>
<dbReference type="AlphaFoldDB" id="A0AAE0KEY1"/>
<dbReference type="InterPro" id="IPR002110">
    <property type="entry name" value="Ankyrin_rpt"/>
</dbReference>